<gene>
    <name evidence="6" type="ORF">GCM10010964_16650</name>
</gene>
<dbReference type="Gene3D" id="2.40.110.10">
    <property type="entry name" value="Butyryl-CoA Dehydrogenase, subunit A, domain 2"/>
    <property type="match status" value="1"/>
</dbReference>
<evidence type="ECO:0000313" key="6">
    <source>
        <dbReference type="EMBL" id="GGG29459.1"/>
    </source>
</evidence>
<dbReference type="InterPro" id="IPR013107">
    <property type="entry name" value="Acyl-CoA_DH_C"/>
</dbReference>
<feature type="domain" description="Acyl-CoA dehydrogenase/oxidase N-terminal" evidence="4">
    <location>
        <begin position="78"/>
        <end position="154"/>
    </location>
</feature>
<evidence type="ECO:0000256" key="3">
    <source>
        <dbReference type="SAM" id="MobiDB-lite"/>
    </source>
</evidence>
<dbReference type="Pfam" id="PF08028">
    <property type="entry name" value="Acyl-CoA_dh_2"/>
    <property type="match status" value="1"/>
</dbReference>
<dbReference type="AlphaFoldDB" id="A0A8J2ZAC3"/>
<dbReference type="SUPFAM" id="SSF47203">
    <property type="entry name" value="Acyl-CoA dehydrogenase C-terminal domain-like"/>
    <property type="match status" value="1"/>
</dbReference>
<dbReference type="InterPro" id="IPR046373">
    <property type="entry name" value="Acyl-CoA_Oxase/DH_mid-dom_sf"/>
</dbReference>
<sequence length="451" mass="47115">MTPAARGDRQEPRGSWFVPVPLDRRPPLAGAPGDDRGGRLTPPPASAAMGRGAAGQGTGTAAMDPPTSADPLARARGLAEAIAAAAAEIEATRRIPGPLVEALHASRLLRLLLPRSVGGEEVHPAAYLLALEELARHDASIAWNVFVANSAALIAAYLGPAEAAAIFADPRAVVAWGPPNATVAEAVPGGYRVTGRFDFASGCRMASWMGVHCRVREPDGSFRTNHLGRPAVRTLLFPADRAELLDTWDTIGLRGTASDSYAVADLFVPEAFATTREDPTLRREPGPLYAFTMQGLYAVGVAGVALGIARAMLDAFVALAGGGKTPRGLAPLAEDPLVQAEVARAEAGISSARAWLREMLEEIHAAAPPDAPIGVEARARVRLGSANAIQAAIAVSQAMYRAAGVDAIFPGGPFERRFRDMHTLSQQIQSRSAHFAAAGQVLLGRAPAGFL</sequence>
<dbReference type="SUPFAM" id="SSF56645">
    <property type="entry name" value="Acyl-CoA dehydrogenase NM domain-like"/>
    <property type="match status" value="1"/>
</dbReference>
<dbReference type="Proteomes" id="UP000597507">
    <property type="component" value="Unassembled WGS sequence"/>
</dbReference>
<keyword evidence="1" id="KW-0560">Oxidoreductase</keyword>
<feature type="region of interest" description="Disordered" evidence="3">
    <location>
        <begin position="1"/>
        <end position="70"/>
    </location>
</feature>
<dbReference type="PANTHER" id="PTHR48083:SF5">
    <property type="entry name" value="NRGC PROTEIN"/>
    <property type="match status" value="1"/>
</dbReference>
<dbReference type="Gene3D" id="1.20.140.10">
    <property type="entry name" value="Butyryl-CoA Dehydrogenase, subunit A, domain 3"/>
    <property type="match status" value="1"/>
</dbReference>
<dbReference type="InterPro" id="IPR050741">
    <property type="entry name" value="Acyl-CoA_dehydrogenase"/>
</dbReference>
<protein>
    <submittedName>
        <fullName evidence="6">Acyl-CoA dehydrogenase</fullName>
    </submittedName>
</protein>
<dbReference type="GO" id="GO:0050660">
    <property type="term" value="F:flavin adenine dinucleotide binding"/>
    <property type="evidence" value="ECO:0007669"/>
    <property type="project" value="InterPro"/>
</dbReference>
<dbReference type="EMBL" id="BMKS01000004">
    <property type="protein sequence ID" value="GGG29459.1"/>
    <property type="molecule type" value="Genomic_DNA"/>
</dbReference>
<dbReference type="PANTHER" id="PTHR48083">
    <property type="entry name" value="MEDIUM-CHAIN SPECIFIC ACYL-COA DEHYDROGENASE, MITOCHONDRIAL-RELATED"/>
    <property type="match status" value="1"/>
</dbReference>
<evidence type="ECO:0000259" key="4">
    <source>
        <dbReference type="Pfam" id="PF02771"/>
    </source>
</evidence>
<proteinExistence type="inferred from homology"/>
<keyword evidence="7" id="KW-1185">Reference proteome</keyword>
<dbReference type="InterPro" id="IPR009100">
    <property type="entry name" value="AcylCoA_DH/oxidase_NM_dom_sf"/>
</dbReference>
<dbReference type="GO" id="GO:0033539">
    <property type="term" value="P:fatty acid beta-oxidation using acyl-CoA dehydrogenase"/>
    <property type="evidence" value="ECO:0007669"/>
    <property type="project" value="TreeGrafter"/>
</dbReference>
<dbReference type="InterPro" id="IPR036250">
    <property type="entry name" value="AcylCo_DH-like_C"/>
</dbReference>
<organism evidence="6 7">
    <name type="scientific">Caldovatus sediminis</name>
    <dbReference type="NCBI Taxonomy" id="2041189"/>
    <lineage>
        <taxon>Bacteria</taxon>
        <taxon>Pseudomonadati</taxon>
        <taxon>Pseudomonadota</taxon>
        <taxon>Alphaproteobacteria</taxon>
        <taxon>Acetobacterales</taxon>
        <taxon>Roseomonadaceae</taxon>
        <taxon>Caldovatus</taxon>
    </lineage>
</organism>
<dbReference type="InterPro" id="IPR037069">
    <property type="entry name" value="AcylCoA_DH/ox_N_sf"/>
</dbReference>
<reference evidence="6 7" key="1">
    <citation type="journal article" date="2014" name="Int. J. Syst. Evol. Microbiol.">
        <title>Complete genome sequence of Corynebacterium casei LMG S-19264T (=DSM 44701T), isolated from a smear-ripened cheese.</title>
        <authorList>
            <consortium name="US DOE Joint Genome Institute (JGI-PGF)"/>
            <person name="Walter F."/>
            <person name="Albersmeier A."/>
            <person name="Kalinowski J."/>
            <person name="Ruckert C."/>
        </authorList>
    </citation>
    <scope>NUCLEOTIDE SEQUENCE [LARGE SCALE GENOMIC DNA]</scope>
    <source>
        <strain evidence="6 7">CGMCC 1.16330</strain>
    </source>
</reference>
<feature type="domain" description="Acyl-CoA dehydrogenase C-terminal" evidence="5">
    <location>
        <begin position="300"/>
        <end position="426"/>
    </location>
</feature>
<accession>A0A8J2ZAC3</accession>
<dbReference type="Pfam" id="PF02771">
    <property type="entry name" value="Acyl-CoA_dh_N"/>
    <property type="match status" value="1"/>
</dbReference>
<comment type="similarity">
    <text evidence="2">Belongs to the HpaH/HsaA monooxygenase family.</text>
</comment>
<evidence type="ECO:0000256" key="2">
    <source>
        <dbReference type="ARBA" id="ARBA00049661"/>
    </source>
</evidence>
<comment type="caution">
    <text evidence="6">The sequence shown here is derived from an EMBL/GenBank/DDBJ whole genome shotgun (WGS) entry which is preliminary data.</text>
</comment>
<evidence type="ECO:0000256" key="1">
    <source>
        <dbReference type="ARBA" id="ARBA00023002"/>
    </source>
</evidence>
<dbReference type="Gene3D" id="1.10.540.10">
    <property type="entry name" value="Acyl-CoA dehydrogenase/oxidase, N-terminal domain"/>
    <property type="match status" value="1"/>
</dbReference>
<dbReference type="GO" id="GO:0005737">
    <property type="term" value="C:cytoplasm"/>
    <property type="evidence" value="ECO:0007669"/>
    <property type="project" value="TreeGrafter"/>
</dbReference>
<name>A0A8J2ZAC3_9PROT</name>
<dbReference type="GO" id="GO:0003995">
    <property type="term" value="F:acyl-CoA dehydrogenase activity"/>
    <property type="evidence" value="ECO:0007669"/>
    <property type="project" value="TreeGrafter"/>
</dbReference>
<evidence type="ECO:0000259" key="5">
    <source>
        <dbReference type="Pfam" id="PF08028"/>
    </source>
</evidence>
<dbReference type="InterPro" id="IPR013786">
    <property type="entry name" value="AcylCoA_DH/ox_N"/>
</dbReference>
<evidence type="ECO:0000313" key="7">
    <source>
        <dbReference type="Proteomes" id="UP000597507"/>
    </source>
</evidence>
<feature type="compositionally biased region" description="Basic and acidic residues" evidence="3">
    <location>
        <begin position="1"/>
        <end position="12"/>
    </location>
</feature>